<feature type="transmembrane region" description="Helical" evidence="7">
    <location>
        <begin position="54"/>
        <end position="75"/>
    </location>
</feature>
<keyword evidence="9" id="KW-1185">Reference proteome</keyword>
<dbReference type="PANTHER" id="PTHR31752">
    <property type="entry name" value="AUXIN EFFLUX CARRIER COMPONENT 1B-RELATED"/>
    <property type="match status" value="1"/>
</dbReference>
<comment type="subcellular location">
    <subcellularLocation>
        <location evidence="1">Membrane</location>
        <topology evidence="1">Multi-pass membrane protein</topology>
    </subcellularLocation>
</comment>
<feature type="transmembrane region" description="Helical" evidence="7">
    <location>
        <begin position="343"/>
        <end position="368"/>
    </location>
</feature>
<feature type="transmembrane region" description="Helical" evidence="7">
    <location>
        <begin position="306"/>
        <end position="331"/>
    </location>
</feature>
<keyword evidence="5 7" id="KW-1133">Transmembrane helix</keyword>
<reference evidence="8 9" key="1">
    <citation type="submission" date="2024-10" db="EMBL/GenBank/DDBJ databases">
        <title>Updated reference genomes for cyclostephanoid diatoms.</title>
        <authorList>
            <person name="Roberts W.R."/>
            <person name="Alverson A.J."/>
        </authorList>
    </citation>
    <scope>NUCLEOTIDE SEQUENCE [LARGE SCALE GENOMIC DNA]</scope>
    <source>
        <strain evidence="8 9">AJA228-03</strain>
    </source>
</reference>
<comment type="similarity">
    <text evidence="2">Belongs to the auxin efflux carrier (TC 2.A.69.1) family.</text>
</comment>
<evidence type="ECO:0000256" key="6">
    <source>
        <dbReference type="ARBA" id="ARBA00023136"/>
    </source>
</evidence>
<dbReference type="Proteomes" id="UP001530377">
    <property type="component" value="Unassembled WGS sequence"/>
</dbReference>
<evidence type="ECO:0000256" key="2">
    <source>
        <dbReference type="ARBA" id="ARBA00009177"/>
    </source>
</evidence>
<sequence length="435" mass="47234">MSNVAASAAPDDTWEYIPVLNECIQILLTIGIGIVAGYVRVLDTKAFLPQATKFVFHIALPLHILKGIGIGVNFYDDSFLWTFIAAFLVLRVIALVFCFAVACFSGSKHDGAGITGQVAVMWLAMTWISTVILGVPIATAVFGDPIKGRTYGLLAAISSFIFQLPIQLCLLECHLLEKDYLSGNLKSDINERDDNKTISTPTKADATDQPLALDVEASLPTECALDHAPELVQGQPVIMTESENRSISLGLWLRWACTRSIWTKILVQLARNPVLWGIMAGFFLSLTTIGPRFLNPTSVEYVPGLGWIFATATWLGETVSPVALVAMGIWIQAQGKKLIRIPLMSAILYMLSKLIVIPLIMLALALLFDLNDEAGRAAVLIAALPISMASFSLADRYGIGQAVLSENVALGTLMILPTIILWNIVLDALHLFPIA</sequence>
<evidence type="ECO:0000313" key="9">
    <source>
        <dbReference type="Proteomes" id="UP001530377"/>
    </source>
</evidence>
<dbReference type="InterPro" id="IPR051107">
    <property type="entry name" value="Auxin_Efflux_Carrier"/>
</dbReference>
<feature type="transmembrane region" description="Helical" evidence="7">
    <location>
        <begin position="374"/>
        <end position="394"/>
    </location>
</feature>
<feature type="transmembrane region" description="Helical" evidence="7">
    <location>
        <begin position="118"/>
        <end position="139"/>
    </location>
</feature>
<keyword evidence="6 7" id="KW-0472">Membrane</keyword>
<feature type="transmembrane region" description="Helical" evidence="7">
    <location>
        <begin position="151"/>
        <end position="171"/>
    </location>
</feature>
<accession>A0ABD3RSV5</accession>
<gene>
    <name evidence="8" type="ORF">ACHAXA_005197</name>
</gene>
<feature type="transmembrane region" description="Helical" evidence="7">
    <location>
        <begin position="406"/>
        <end position="425"/>
    </location>
</feature>
<organism evidence="8 9">
    <name type="scientific">Cyclostephanos tholiformis</name>
    <dbReference type="NCBI Taxonomy" id="382380"/>
    <lineage>
        <taxon>Eukaryota</taxon>
        <taxon>Sar</taxon>
        <taxon>Stramenopiles</taxon>
        <taxon>Ochrophyta</taxon>
        <taxon>Bacillariophyta</taxon>
        <taxon>Coscinodiscophyceae</taxon>
        <taxon>Thalassiosirophycidae</taxon>
        <taxon>Stephanodiscales</taxon>
        <taxon>Stephanodiscaceae</taxon>
        <taxon>Cyclostephanos</taxon>
    </lineage>
</organism>
<keyword evidence="4 7" id="KW-0812">Transmembrane</keyword>
<evidence type="ECO:0000256" key="3">
    <source>
        <dbReference type="ARBA" id="ARBA00022448"/>
    </source>
</evidence>
<dbReference type="AlphaFoldDB" id="A0ABD3RSV5"/>
<feature type="transmembrane region" description="Helical" evidence="7">
    <location>
        <begin position="274"/>
        <end position="294"/>
    </location>
</feature>
<dbReference type="GO" id="GO:0016020">
    <property type="term" value="C:membrane"/>
    <property type="evidence" value="ECO:0007669"/>
    <property type="project" value="UniProtKB-SubCell"/>
</dbReference>
<evidence type="ECO:0000256" key="7">
    <source>
        <dbReference type="SAM" id="Phobius"/>
    </source>
</evidence>
<dbReference type="Pfam" id="PF03547">
    <property type="entry name" value="Mem_trans"/>
    <property type="match status" value="1"/>
</dbReference>
<name>A0ABD3RSV5_9STRA</name>
<feature type="transmembrane region" description="Helical" evidence="7">
    <location>
        <begin position="81"/>
        <end position="106"/>
    </location>
</feature>
<evidence type="ECO:0008006" key="10">
    <source>
        <dbReference type="Google" id="ProtNLM"/>
    </source>
</evidence>
<comment type="caution">
    <text evidence="8">The sequence shown here is derived from an EMBL/GenBank/DDBJ whole genome shotgun (WGS) entry which is preliminary data.</text>
</comment>
<keyword evidence="3" id="KW-0813">Transport</keyword>
<protein>
    <recommendedName>
        <fullName evidence="10">PIN-like protein</fullName>
    </recommendedName>
</protein>
<proteinExistence type="inferred from homology"/>
<evidence type="ECO:0000256" key="1">
    <source>
        <dbReference type="ARBA" id="ARBA00004141"/>
    </source>
</evidence>
<dbReference type="InterPro" id="IPR004776">
    <property type="entry name" value="Mem_transp_PIN-like"/>
</dbReference>
<dbReference type="PANTHER" id="PTHR31752:SF18">
    <property type="entry name" value="AUXIN EFFLUX CARRIER COMPONENT 1"/>
    <property type="match status" value="1"/>
</dbReference>
<dbReference type="EMBL" id="JALLPB020000171">
    <property type="protein sequence ID" value="KAL3815988.1"/>
    <property type="molecule type" value="Genomic_DNA"/>
</dbReference>
<evidence type="ECO:0000256" key="4">
    <source>
        <dbReference type="ARBA" id="ARBA00022692"/>
    </source>
</evidence>
<feature type="transmembrane region" description="Helical" evidence="7">
    <location>
        <begin position="24"/>
        <end position="42"/>
    </location>
</feature>
<evidence type="ECO:0000313" key="8">
    <source>
        <dbReference type="EMBL" id="KAL3815988.1"/>
    </source>
</evidence>
<evidence type="ECO:0000256" key="5">
    <source>
        <dbReference type="ARBA" id="ARBA00022989"/>
    </source>
</evidence>